<gene>
    <name evidence="1" type="ORF">IMCC3317_24330</name>
</gene>
<evidence type="ECO:0000313" key="1">
    <source>
        <dbReference type="EMBL" id="QHI37055.1"/>
    </source>
</evidence>
<dbReference type="Proteomes" id="UP000464657">
    <property type="component" value="Chromosome"/>
</dbReference>
<dbReference type="KEGG" id="kan:IMCC3317_24330"/>
<dbReference type="EMBL" id="CP019288">
    <property type="protein sequence ID" value="QHI37055.1"/>
    <property type="molecule type" value="Genomic_DNA"/>
</dbReference>
<protein>
    <submittedName>
        <fullName evidence="1">Uncharacterized protein</fullName>
    </submittedName>
</protein>
<proteinExistence type="predicted"/>
<dbReference type="AlphaFoldDB" id="A0A7L4ZK99"/>
<name>A0A7L4ZK99_9FLAO</name>
<sequence>MEECFMNLTAHTENRKELVFIMNKFEYKTKNNGI</sequence>
<evidence type="ECO:0000313" key="2">
    <source>
        <dbReference type="Proteomes" id="UP000464657"/>
    </source>
</evidence>
<reference evidence="1 2" key="1">
    <citation type="journal article" date="2013" name="Int. J. Syst. Evol. Microbiol.">
        <title>Kordia antarctica sp. nov., isolated from Antarctic seawater.</title>
        <authorList>
            <person name="Baek K."/>
            <person name="Choi A."/>
            <person name="Kang I."/>
            <person name="Lee K."/>
            <person name="Cho J.C."/>
        </authorList>
    </citation>
    <scope>NUCLEOTIDE SEQUENCE [LARGE SCALE GENOMIC DNA]</scope>
    <source>
        <strain evidence="1 2">IMCC3317</strain>
    </source>
</reference>
<accession>A0A7L4ZK99</accession>
<keyword evidence="2" id="KW-1185">Reference proteome</keyword>
<organism evidence="1 2">
    <name type="scientific">Kordia antarctica</name>
    <dbReference type="NCBI Taxonomy" id="1218801"/>
    <lineage>
        <taxon>Bacteria</taxon>
        <taxon>Pseudomonadati</taxon>
        <taxon>Bacteroidota</taxon>
        <taxon>Flavobacteriia</taxon>
        <taxon>Flavobacteriales</taxon>
        <taxon>Flavobacteriaceae</taxon>
        <taxon>Kordia</taxon>
    </lineage>
</organism>